<dbReference type="AlphaFoldDB" id="A0A183TDX6"/>
<evidence type="ECO:0000313" key="3">
    <source>
        <dbReference type="WBParaSite" id="SSLN_0001522901-mRNA-1"/>
    </source>
</evidence>
<keyword evidence="2" id="KW-1185">Reference proteome</keyword>
<dbReference type="EMBL" id="UYSU01039197">
    <property type="protein sequence ID" value="VDM01060.1"/>
    <property type="molecule type" value="Genomic_DNA"/>
</dbReference>
<reference evidence="1 2" key="2">
    <citation type="submission" date="2018-11" db="EMBL/GenBank/DDBJ databases">
        <authorList>
            <consortium name="Pathogen Informatics"/>
        </authorList>
    </citation>
    <scope>NUCLEOTIDE SEQUENCE [LARGE SCALE GENOMIC DNA]</scope>
    <source>
        <strain evidence="1 2">NST_G2</strain>
    </source>
</reference>
<proteinExistence type="predicted"/>
<evidence type="ECO:0000313" key="1">
    <source>
        <dbReference type="EMBL" id="VDM01060.1"/>
    </source>
</evidence>
<name>A0A183TDX6_SCHSO</name>
<gene>
    <name evidence="1" type="ORF">SSLN_LOCUS14674</name>
</gene>
<sequence length="75" mass="7713">MTAAGVASPPPPPPSDPALVWPAPRCSPPNAPAVNTTATCCVSPRLCEPRRFAKVSPLLSLPRKGRLAALSPCVT</sequence>
<protein>
    <submittedName>
        <fullName evidence="3">Secreted protein</fullName>
    </submittedName>
</protein>
<dbReference type="WBParaSite" id="SSLN_0001522901-mRNA-1">
    <property type="protein sequence ID" value="SSLN_0001522901-mRNA-1"/>
    <property type="gene ID" value="SSLN_0001522901"/>
</dbReference>
<organism evidence="3">
    <name type="scientific">Schistocephalus solidus</name>
    <name type="common">Tapeworm</name>
    <dbReference type="NCBI Taxonomy" id="70667"/>
    <lineage>
        <taxon>Eukaryota</taxon>
        <taxon>Metazoa</taxon>
        <taxon>Spiralia</taxon>
        <taxon>Lophotrochozoa</taxon>
        <taxon>Platyhelminthes</taxon>
        <taxon>Cestoda</taxon>
        <taxon>Eucestoda</taxon>
        <taxon>Diphyllobothriidea</taxon>
        <taxon>Diphyllobothriidae</taxon>
        <taxon>Schistocephalus</taxon>
    </lineage>
</organism>
<evidence type="ECO:0000313" key="2">
    <source>
        <dbReference type="Proteomes" id="UP000275846"/>
    </source>
</evidence>
<reference evidence="3" key="1">
    <citation type="submission" date="2016-06" db="UniProtKB">
        <authorList>
            <consortium name="WormBaseParasite"/>
        </authorList>
    </citation>
    <scope>IDENTIFICATION</scope>
</reference>
<accession>A0A183TDX6</accession>
<dbReference type="Proteomes" id="UP000275846">
    <property type="component" value="Unassembled WGS sequence"/>
</dbReference>